<keyword evidence="3" id="KW-0133">Cell shape</keyword>
<dbReference type="PANTHER" id="PTHR36174">
    <property type="entry name" value="LIPID II:GLYCINE GLYCYLTRANSFERASE"/>
    <property type="match status" value="1"/>
</dbReference>
<dbReference type="AlphaFoldDB" id="A0A2M6W2C3"/>
<dbReference type="GO" id="GO:0071555">
    <property type="term" value="P:cell wall organization"/>
    <property type="evidence" value="ECO:0007669"/>
    <property type="project" value="UniProtKB-KW"/>
</dbReference>
<dbReference type="PROSITE" id="PS51191">
    <property type="entry name" value="FEMABX"/>
    <property type="match status" value="1"/>
</dbReference>
<keyword evidence="2" id="KW-0808">Transferase</keyword>
<keyword evidence="4" id="KW-0573">Peptidoglycan synthesis</keyword>
<dbReference type="GO" id="GO:0009252">
    <property type="term" value="P:peptidoglycan biosynthetic process"/>
    <property type="evidence" value="ECO:0007669"/>
    <property type="project" value="UniProtKB-KW"/>
</dbReference>
<evidence type="ECO:0000313" key="7">
    <source>
        <dbReference type="EMBL" id="PIT86954.1"/>
    </source>
</evidence>
<evidence type="ECO:0000256" key="6">
    <source>
        <dbReference type="ARBA" id="ARBA00023316"/>
    </source>
</evidence>
<dbReference type="SUPFAM" id="SSF55729">
    <property type="entry name" value="Acyl-CoA N-acyltransferases (Nat)"/>
    <property type="match status" value="2"/>
</dbReference>
<dbReference type="GO" id="GO:0008360">
    <property type="term" value="P:regulation of cell shape"/>
    <property type="evidence" value="ECO:0007669"/>
    <property type="project" value="UniProtKB-KW"/>
</dbReference>
<dbReference type="Pfam" id="PF02388">
    <property type="entry name" value="FemAB"/>
    <property type="match status" value="3"/>
</dbReference>
<comment type="caution">
    <text evidence="7">The sequence shown here is derived from an EMBL/GenBank/DDBJ whole genome shotgun (WGS) entry which is preliminary data.</text>
</comment>
<comment type="similarity">
    <text evidence="1">Belongs to the FemABX family.</text>
</comment>
<evidence type="ECO:0000256" key="4">
    <source>
        <dbReference type="ARBA" id="ARBA00022984"/>
    </source>
</evidence>
<dbReference type="InterPro" id="IPR003447">
    <property type="entry name" value="FEMABX"/>
</dbReference>
<dbReference type="EMBL" id="PFBZ01000015">
    <property type="protein sequence ID" value="PIT86954.1"/>
    <property type="molecule type" value="Genomic_DNA"/>
</dbReference>
<gene>
    <name evidence="7" type="ORF">COU33_00315</name>
</gene>
<reference evidence="8" key="1">
    <citation type="submission" date="2017-09" db="EMBL/GenBank/DDBJ databases">
        <title>Depth-based differentiation of microbial function through sediment-hosted aquifers and enrichment of novel symbionts in the deep terrestrial subsurface.</title>
        <authorList>
            <person name="Probst A.J."/>
            <person name="Ladd B."/>
            <person name="Jarett J.K."/>
            <person name="Geller-Mcgrath D.E."/>
            <person name="Sieber C.M.K."/>
            <person name="Emerson J.B."/>
            <person name="Anantharaman K."/>
            <person name="Thomas B.C."/>
            <person name="Malmstrom R."/>
            <person name="Stieglmeier M."/>
            <person name="Klingl A."/>
            <person name="Woyke T."/>
            <person name="Ryan C.M."/>
            <person name="Banfield J.F."/>
        </authorList>
    </citation>
    <scope>NUCLEOTIDE SEQUENCE [LARGE SCALE GENOMIC DNA]</scope>
</reference>
<sequence length="351" mass="40477">MSPNMPYTVKEITNPDQWDAFVMSGPYTLFVQSADYAAFYALLGESSWIFGIFDEHNTLIGGSLVLSTHAKRGNFLYLPYGPVIALNGKEEHAAFHTLTETLVSFARANNYRFIRVSPFFEASTTYKNMFAQEGYRSAPMHILAETTWMLDITPDEQTLFASMKKNHRNLIRRCERDGVRVEKRTDDAALDILHTLLDATKKRHNFTPFSRSYIDNEFKQFATHGRACIFVAYLPDGTIDSCAIIMFYGNTAVYRHSGSLNKNKKLPTSYLVQWHVIGEAKKRGMKWYNFWGIAPDDAPQNHPFKGITHFKTGFGGEKKELLHCQDLVVSRLYWINWIVERLRSMRRGFKY</sequence>
<evidence type="ECO:0000256" key="2">
    <source>
        <dbReference type="ARBA" id="ARBA00022679"/>
    </source>
</evidence>
<evidence type="ECO:0000256" key="1">
    <source>
        <dbReference type="ARBA" id="ARBA00009943"/>
    </source>
</evidence>
<evidence type="ECO:0008006" key="9">
    <source>
        <dbReference type="Google" id="ProtNLM"/>
    </source>
</evidence>
<keyword evidence="6" id="KW-0961">Cell wall biogenesis/degradation</keyword>
<dbReference type="Gene3D" id="3.40.630.30">
    <property type="match status" value="1"/>
</dbReference>
<evidence type="ECO:0000313" key="8">
    <source>
        <dbReference type="Proteomes" id="UP000229362"/>
    </source>
</evidence>
<organism evidence="7 8">
    <name type="scientific">Candidatus Magasanikbacteria bacterium CG10_big_fil_rev_8_21_14_0_10_43_6</name>
    <dbReference type="NCBI Taxonomy" id="1974650"/>
    <lineage>
        <taxon>Bacteria</taxon>
        <taxon>Candidatus Magasanikiibacteriota</taxon>
    </lineage>
</organism>
<dbReference type="GO" id="GO:0016755">
    <property type="term" value="F:aminoacyltransferase activity"/>
    <property type="evidence" value="ECO:0007669"/>
    <property type="project" value="InterPro"/>
</dbReference>
<dbReference type="InterPro" id="IPR016181">
    <property type="entry name" value="Acyl_CoA_acyltransferase"/>
</dbReference>
<accession>A0A2M6W2C3</accession>
<name>A0A2M6W2C3_9BACT</name>
<keyword evidence="5" id="KW-0012">Acyltransferase</keyword>
<dbReference type="Proteomes" id="UP000229362">
    <property type="component" value="Unassembled WGS sequence"/>
</dbReference>
<dbReference type="InterPro" id="IPR050644">
    <property type="entry name" value="PG_Glycine_Bridge_Synth"/>
</dbReference>
<protein>
    <recommendedName>
        <fullName evidence="9">BioF2-like acetyltransferase domain-containing protein</fullName>
    </recommendedName>
</protein>
<evidence type="ECO:0000256" key="5">
    <source>
        <dbReference type="ARBA" id="ARBA00023315"/>
    </source>
</evidence>
<proteinExistence type="inferred from homology"/>
<dbReference type="PANTHER" id="PTHR36174:SF1">
    <property type="entry name" value="LIPID II:GLYCINE GLYCYLTRANSFERASE"/>
    <property type="match status" value="1"/>
</dbReference>
<evidence type="ECO:0000256" key="3">
    <source>
        <dbReference type="ARBA" id="ARBA00022960"/>
    </source>
</evidence>